<evidence type="ECO:0000259" key="10">
    <source>
        <dbReference type="PROSITE" id="PS50929"/>
    </source>
</evidence>
<dbReference type="AlphaFoldDB" id="A3CQS8"/>
<keyword evidence="3 8" id="KW-0812">Transmembrane</keyword>
<dbReference type="OrthoDB" id="9770415at2"/>
<dbReference type="InterPro" id="IPR039421">
    <property type="entry name" value="Type_1_exporter"/>
</dbReference>
<keyword evidence="4" id="KW-0547">Nucleotide-binding</keyword>
<dbReference type="HOGENOM" id="CLU_000604_84_4_9"/>
<sequence>MRTIAFFWQYFKRYKLSFVIVLLMMVTATVFQVLFPVYVGQAVQHLVELGRAFAEKGETDQILSTFGSVMGSVLVSFVCLSVSSLIYMVLMTRVIAHSTNEMRKGLFGKLSKMTVAFFDRHQDGDILSRFTSDLDNILQALNESMIQVMSNALLYLGLVIIMFVQNARLAWITVASTPVAFLLLVVIVRLARKYTNLQQKEVGRLNAYMDETISGQKAVIVQGMQEEVIKGFIEQNDRVRSATFKGRTFSGLLFPIMNGMNLINTAIVIFVGSAVLLSDPNVETAVAVGLITTFTQFSQQYYQPIIQIAASWGSLQLAFTGADRIQEMFDAPEEVRPENAPAFIELTDSVEIKHVDFSYVEGKPILKDVSILAPKGKMTAVVGPTGSGKTTIMNLLNRFYDVDSGSIEFDGRDIRDYELDSLRSHVGIVLQDSVLFSGTIRDNIRFGVPDASQEMVETAARATHIHDYIESLPDKYDTLVDDDQNIFSTGQKQLISIARTLLTDPQVLILDEATSNVDTVTESKIQQAMEAVVAGRTSFVIAHRLKTILNADQIIVLKDGEVIEQGDHHQLLKLGGFYSELYHNQFVFE</sequence>
<dbReference type="InterPro" id="IPR003439">
    <property type="entry name" value="ABC_transporter-like_ATP-bd"/>
</dbReference>
<evidence type="ECO:0000313" key="11">
    <source>
        <dbReference type="EMBL" id="ABN45533.1"/>
    </source>
</evidence>
<evidence type="ECO:0000256" key="2">
    <source>
        <dbReference type="ARBA" id="ARBA00022448"/>
    </source>
</evidence>
<evidence type="ECO:0000256" key="8">
    <source>
        <dbReference type="SAM" id="Phobius"/>
    </source>
</evidence>
<dbReference type="InterPro" id="IPR003593">
    <property type="entry name" value="AAA+_ATPase"/>
</dbReference>
<feature type="transmembrane region" description="Helical" evidence="8">
    <location>
        <begin position="73"/>
        <end position="96"/>
    </location>
</feature>
<keyword evidence="7 8" id="KW-0472">Membrane</keyword>
<dbReference type="PROSITE" id="PS50929">
    <property type="entry name" value="ABC_TM1F"/>
    <property type="match status" value="1"/>
</dbReference>
<comment type="subcellular location">
    <subcellularLocation>
        <location evidence="1">Cell membrane</location>
        <topology evidence="1">Multi-pass membrane protein</topology>
    </subcellularLocation>
</comment>
<evidence type="ECO:0000256" key="5">
    <source>
        <dbReference type="ARBA" id="ARBA00022840"/>
    </source>
</evidence>
<dbReference type="CDD" id="cd18547">
    <property type="entry name" value="ABC_6TM_Tm288_like"/>
    <property type="match status" value="1"/>
</dbReference>
<dbReference type="PANTHER" id="PTHR43394">
    <property type="entry name" value="ATP-DEPENDENT PERMEASE MDL1, MITOCHONDRIAL"/>
    <property type="match status" value="1"/>
</dbReference>
<dbReference type="Gene3D" id="3.40.50.300">
    <property type="entry name" value="P-loop containing nucleotide triphosphate hydrolases"/>
    <property type="match status" value="1"/>
</dbReference>
<dbReference type="GO" id="GO:0015421">
    <property type="term" value="F:ABC-type oligopeptide transporter activity"/>
    <property type="evidence" value="ECO:0007669"/>
    <property type="project" value="TreeGrafter"/>
</dbReference>
<dbReference type="SMART" id="SM00382">
    <property type="entry name" value="AAA"/>
    <property type="match status" value="1"/>
</dbReference>
<dbReference type="eggNOG" id="COG1132">
    <property type="taxonomic scope" value="Bacteria"/>
</dbReference>
<feature type="domain" description="ABC transporter" evidence="9">
    <location>
        <begin position="350"/>
        <end position="584"/>
    </location>
</feature>
<dbReference type="STRING" id="388919.SSA_2166"/>
<gene>
    <name evidence="11" type="ordered locus">SSA_2166</name>
</gene>
<dbReference type="Pfam" id="PF00005">
    <property type="entry name" value="ABC_tran"/>
    <property type="match status" value="1"/>
</dbReference>
<keyword evidence="2" id="KW-0813">Transport</keyword>
<dbReference type="InterPro" id="IPR027417">
    <property type="entry name" value="P-loop_NTPase"/>
</dbReference>
<dbReference type="InterPro" id="IPR036640">
    <property type="entry name" value="ABC1_TM_sf"/>
</dbReference>
<dbReference type="Proteomes" id="UP000002148">
    <property type="component" value="Chromosome"/>
</dbReference>
<evidence type="ECO:0000313" key="12">
    <source>
        <dbReference type="Proteomes" id="UP000002148"/>
    </source>
</evidence>
<dbReference type="Pfam" id="PF00664">
    <property type="entry name" value="ABC_membrane"/>
    <property type="match status" value="1"/>
</dbReference>
<dbReference type="GO" id="GO:0005524">
    <property type="term" value="F:ATP binding"/>
    <property type="evidence" value="ECO:0007669"/>
    <property type="project" value="UniProtKB-KW"/>
</dbReference>
<dbReference type="SUPFAM" id="SSF90123">
    <property type="entry name" value="ABC transporter transmembrane region"/>
    <property type="match status" value="1"/>
</dbReference>
<dbReference type="GO" id="GO:0016887">
    <property type="term" value="F:ATP hydrolysis activity"/>
    <property type="evidence" value="ECO:0007669"/>
    <property type="project" value="InterPro"/>
</dbReference>
<reference evidence="11 12" key="1">
    <citation type="journal article" date="2007" name="J. Bacteriol.">
        <title>Genome of the opportunistic pathogen Streptococcus sanguinis.</title>
        <authorList>
            <person name="Xu P."/>
            <person name="Alves J.M."/>
            <person name="Kitten T."/>
            <person name="Brown A."/>
            <person name="Chen Z."/>
            <person name="Ozaki L.S."/>
            <person name="Manque P."/>
            <person name="Ge X."/>
            <person name="Serrano M.G."/>
            <person name="Puiu D."/>
            <person name="Hendricks S."/>
            <person name="Wang Y."/>
            <person name="Chaplin M.D."/>
            <person name="Akan D."/>
            <person name="Paik S."/>
            <person name="Peterson D.L."/>
            <person name="Macrina F.L."/>
            <person name="Buck G.A."/>
        </authorList>
    </citation>
    <scope>NUCLEOTIDE SEQUENCE [LARGE SCALE GENOMIC DNA]</scope>
    <source>
        <strain evidence="11 12">SK36</strain>
    </source>
</reference>
<feature type="domain" description="ABC transmembrane type-1" evidence="10">
    <location>
        <begin position="19"/>
        <end position="317"/>
    </location>
</feature>
<dbReference type="Gene3D" id="1.20.1560.10">
    <property type="entry name" value="ABC transporter type 1, transmembrane domain"/>
    <property type="match status" value="1"/>
</dbReference>
<dbReference type="PROSITE" id="PS50893">
    <property type="entry name" value="ABC_TRANSPORTER_2"/>
    <property type="match status" value="1"/>
</dbReference>
<feature type="transmembrane region" description="Helical" evidence="8">
    <location>
        <begin position="145"/>
        <end position="164"/>
    </location>
</feature>
<organism evidence="11 12">
    <name type="scientific">Streptococcus sanguinis (strain SK36)</name>
    <dbReference type="NCBI Taxonomy" id="388919"/>
    <lineage>
        <taxon>Bacteria</taxon>
        <taxon>Bacillati</taxon>
        <taxon>Bacillota</taxon>
        <taxon>Bacilli</taxon>
        <taxon>Lactobacillales</taxon>
        <taxon>Streptococcaceae</taxon>
        <taxon>Streptococcus</taxon>
    </lineage>
</organism>
<protein>
    <submittedName>
        <fullName evidence="11">ABC-type multidrug transporter, ATPase and permease components, putative</fullName>
    </submittedName>
</protein>
<evidence type="ECO:0000256" key="4">
    <source>
        <dbReference type="ARBA" id="ARBA00022741"/>
    </source>
</evidence>
<proteinExistence type="predicted"/>
<evidence type="ECO:0000259" key="9">
    <source>
        <dbReference type="PROSITE" id="PS50893"/>
    </source>
</evidence>
<dbReference type="GO" id="GO:0005886">
    <property type="term" value="C:plasma membrane"/>
    <property type="evidence" value="ECO:0007669"/>
    <property type="project" value="UniProtKB-SubCell"/>
</dbReference>
<keyword evidence="5" id="KW-0067">ATP-binding</keyword>
<dbReference type="FunFam" id="3.40.50.300:FF:000287">
    <property type="entry name" value="Multidrug ABC transporter ATP-binding protein"/>
    <property type="match status" value="1"/>
</dbReference>
<evidence type="ECO:0000256" key="1">
    <source>
        <dbReference type="ARBA" id="ARBA00004651"/>
    </source>
</evidence>
<name>A3CQS8_STRSV</name>
<dbReference type="PATRIC" id="fig|388919.9.peg.2052"/>
<dbReference type="PANTHER" id="PTHR43394:SF1">
    <property type="entry name" value="ATP-BINDING CASSETTE SUB-FAMILY B MEMBER 10, MITOCHONDRIAL"/>
    <property type="match status" value="1"/>
</dbReference>
<evidence type="ECO:0000256" key="3">
    <source>
        <dbReference type="ARBA" id="ARBA00022692"/>
    </source>
</evidence>
<dbReference type="InterPro" id="IPR011527">
    <property type="entry name" value="ABC1_TM_dom"/>
</dbReference>
<evidence type="ECO:0000256" key="6">
    <source>
        <dbReference type="ARBA" id="ARBA00022989"/>
    </source>
</evidence>
<keyword evidence="6 8" id="KW-1133">Transmembrane helix</keyword>
<feature type="transmembrane region" description="Helical" evidence="8">
    <location>
        <begin position="252"/>
        <end position="277"/>
    </location>
</feature>
<keyword evidence="12" id="KW-1185">Reference proteome</keyword>
<dbReference type="SUPFAM" id="SSF52540">
    <property type="entry name" value="P-loop containing nucleoside triphosphate hydrolases"/>
    <property type="match status" value="1"/>
</dbReference>
<dbReference type="KEGG" id="ssa:SSA_2166"/>
<accession>A3CQS8</accession>
<feature type="transmembrane region" description="Helical" evidence="8">
    <location>
        <begin position="16"/>
        <end position="39"/>
    </location>
</feature>
<feature type="transmembrane region" description="Helical" evidence="8">
    <location>
        <begin position="170"/>
        <end position="191"/>
    </location>
</feature>
<evidence type="ECO:0000256" key="7">
    <source>
        <dbReference type="ARBA" id="ARBA00023136"/>
    </source>
</evidence>
<dbReference type="EMBL" id="CP000387">
    <property type="protein sequence ID" value="ABN45533.1"/>
    <property type="molecule type" value="Genomic_DNA"/>
</dbReference>